<dbReference type="Proteomes" id="UP000515733">
    <property type="component" value="Chromosome"/>
</dbReference>
<keyword evidence="10" id="KW-0969">Cilium</keyword>
<keyword evidence="8 9" id="KW-0998">Cell outer membrane</keyword>
<keyword evidence="10" id="KW-0282">Flagellum</keyword>
<dbReference type="PANTHER" id="PTHR34933:SF3">
    <property type="entry name" value="FLAGELLAR L-RING PROTEIN"/>
    <property type="match status" value="1"/>
</dbReference>
<dbReference type="PANTHER" id="PTHR34933">
    <property type="entry name" value="FLAGELLAR L-RING PROTEIN"/>
    <property type="match status" value="1"/>
</dbReference>
<evidence type="ECO:0000256" key="2">
    <source>
        <dbReference type="ARBA" id="ARBA00004370"/>
    </source>
</evidence>
<dbReference type="GO" id="GO:0009279">
    <property type="term" value="C:cell outer membrane"/>
    <property type="evidence" value="ECO:0007669"/>
    <property type="project" value="UniProtKB-SubCell"/>
</dbReference>
<dbReference type="HAMAP" id="MF_00415">
    <property type="entry name" value="FlgH"/>
    <property type="match status" value="1"/>
</dbReference>
<reference evidence="10 11" key="1">
    <citation type="submission" date="2020-03" db="EMBL/GenBank/DDBJ databases">
        <authorList>
            <consortium name="Genoscope - CEA"/>
            <person name="William W."/>
        </authorList>
    </citation>
    <scope>NUCLEOTIDE SEQUENCE [LARGE SCALE GENOMIC DNA]</scope>
    <source>
        <strain evidence="11">DSM 16959</strain>
    </source>
</reference>
<dbReference type="AlphaFoldDB" id="A0A6S6YCW2"/>
<evidence type="ECO:0000256" key="9">
    <source>
        <dbReference type="HAMAP-Rule" id="MF_00415"/>
    </source>
</evidence>
<comment type="subunit">
    <text evidence="4 9">The basal body constitutes a major portion of the flagellar organelle and consists of four rings (L,P,S, and M) mounted on a central rod.</text>
</comment>
<keyword evidence="5 9" id="KW-0732">Signal</keyword>
<evidence type="ECO:0000256" key="6">
    <source>
        <dbReference type="ARBA" id="ARBA00023136"/>
    </source>
</evidence>
<name>A0A6S6YCW2_9PROT</name>
<comment type="function">
    <text evidence="1 9">Assembles around the rod to form the L-ring and probably protects the motor/basal body from shearing forces during rotation.</text>
</comment>
<comment type="subcellular location">
    <subcellularLocation>
        <location evidence="9">Cell outer membrane</location>
        <topology evidence="9">Lipid-anchor</topology>
    </subcellularLocation>
    <subcellularLocation>
        <location evidence="9">Bacterial flagellum basal body</location>
    </subcellularLocation>
    <subcellularLocation>
        <location evidence="2">Membrane</location>
    </subcellularLocation>
</comment>
<gene>
    <name evidence="9 10" type="primary">flgH</name>
    <name evidence="10" type="ORF">DENOEST_3382</name>
</gene>
<keyword evidence="10" id="KW-0966">Cell projection</keyword>
<comment type="similarity">
    <text evidence="3 9">Belongs to the FlgH family.</text>
</comment>
<sequence length="221" mass="23508">MFRISVLILMAMVLAGCITTVPPTAIHQPMTARPEPRSLAAQRTGAIYSVASARPLFEDRRARFVGDIITINVAEKVQASKKSGTTAERSQSLEAGVPTLTGVPFKGATGLSVEASSSNKFGGKGENSSTADFTSTITVTVIEVLPNGNLLVSGEKQIGLKEGEEFVRFSGVVNPTTITTANTVQSTQVADARIEYKANGFVDDAQAMGWLGRFFLSYLPF</sequence>
<dbReference type="InterPro" id="IPR000527">
    <property type="entry name" value="Flag_Lring"/>
</dbReference>
<dbReference type="Pfam" id="PF02107">
    <property type="entry name" value="FlgH"/>
    <property type="match status" value="1"/>
</dbReference>
<dbReference type="EMBL" id="LR778301">
    <property type="protein sequence ID" value="CAB1370536.1"/>
    <property type="molecule type" value="Genomic_DNA"/>
</dbReference>
<protein>
    <recommendedName>
        <fullName evidence="9">Flagellar L-ring protein</fullName>
    </recommendedName>
    <alternativeName>
        <fullName evidence="9">Basal body L-ring protein</fullName>
    </alternativeName>
</protein>
<evidence type="ECO:0000256" key="4">
    <source>
        <dbReference type="ARBA" id="ARBA00011439"/>
    </source>
</evidence>
<evidence type="ECO:0000256" key="3">
    <source>
        <dbReference type="ARBA" id="ARBA00006929"/>
    </source>
</evidence>
<keyword evidence="6 9" id="KW-0472">Membrane</keyword>
<evidence type="ECO:0000256" key="8">
    <source>
        <dbReference type="ARBA" id="ARBA00023237"/>
    </source>
</evidence>
<dbReference type="KEGG" id="doe:DENOEST_3382"/>
<evidence type="ECO:0000313" key="10">
    <source>
        <dbReference type="EMBL" id="CAB1370536.1"/>
    </source>
</evidence>
<accession>A0A6S6YCW2</accession>
<evidence type="ECO:0000256" key="5">
    <source>
        <dbReference type="ARBA" id="ARBA00022729"/>
    </source>
</evidence>
<keyword evidence="11" id="KW-1185">Reference proteome</keyword>
<dbReference type="GO" id="GO:0009427">
    <property type="term" value="C:bacterial-type flagellum basal body, distal rod, L ring"/>
    <property type="evidence" value="ECO:0007669"/>
    <property type="project" value="InterPro"/>
</dbReference>
<evidence type="ECO:0000256" key="1">
    <source>
        <dbReference type="ARBA" id="ARBA00002591"/>
    </source>
</evidence>
<dbReference type="PRINTS" id="PR01008">
    <property type="entry name" value="FLGLRINGFLGH"/>
</dbReference>
<evidence type="ECO:0000313" key="11">
    <source>
        <dbReference type="Proteomes" id="UP000515733"/>
    </source>
</evidence>
<dbReference type="GO" id="GO:0071973">
    <property type="term" value="P:bacterial-type flagellum-dependent cell motility"/>
    <property type="evidence" value="ECO:0007669"/>
    <property type="project" value="InterPro"/>
</dbReference>
<dbReference type="GO" id="GO:0003774">
    <property type="term" value="F:cytoskeletal motor activity"/>
    <property type="evidence" value="ECO:0007669"/>
    <property type="project" value="InterPro"/>
</dbReference>
<proteinExistence type="inferred from homology"/>
<keyword evidence="9" id="KW-0449">Lipoprotein</keyword>
<dbReference type="RefSeq" id="WP_232096525.1">
    <property type="nucleotide sequence ID" value="NZ_LR778301.1"/>
</dbReference>
<organism evidence="10 11">
    <name type="scientific">Denitratisoma oestradiolicum</name>
    <dbReference type="NCBI Taxonomy" id="311182"/>
    <lineage>
        <taxon>Bacteria</taxon>
        <taxon>Pseudomonadati</taxon>
        <taxon>Pseudomonadota</taxon>
        <taxon>Betaproteobacteria</taxon>
        <taxon>Nitrosomonadales</taxon>
        <taxon>Sterolibacteriaceae</taxon>
        <taxon>Denitratisoma</taxon>
    </lineage>
</organism>
<keyword evidence="7 9" id="KW-0975">Bacterial flagellum</keyword>
<dbReference type="PROSITE" id="PS51257">
    <property type="entry name" value="PROKAR_LIPOPROTEIN"/>
    <property type="match status" value="1"/>
</dbReference>
<evidence type="ECO:0000256" key="7">
    <source>
        <dbReference type="ARBA" id="ARBA00023143"/>
    </source>
</evidence>